<evidence type="ECO:0000313" key="1">
    <source>
        <dbReference type="EMBL" id="SBQ30733.1"/>
    </source>
</evidence>
<dbReference type="AlphaFoldDB" id="A0A1A8DBG7"/>
<reference evidence="1" key="2">
    <citation type="submission" date="2016-06" db="EMBL/GenBank/DDBJ databases">
        <title>The genome of a short-lived fish provides insights into sex chromosome evolution and the genetic control of aging.</title>
        <authorList>
            <person name="Reichwald K."/>
            <person name="Felder M."/>
            <person name="Petzold A."/>
            <person name="Koch P."/>
            <person name="Groth M."/>
            <person name="Platzer M."/>
        </authorList>
    </citation>
    <scope>NUCLEOTIDE SEQUENCE</scope>
    <source>
        <tissue evidence="1">Brain</tissue>
    </source>
</reference>
<protein>
    <submittedName>
        <fullName evidence="1">Uncharacterized protein</fullName>
    </submittedName>
</protein>
<name>A0A1A8DBG7_NOTKA</name>
<sequence>MRLFWLGTQTLRFCSDSEDVTKVGNKIQHLLMNSDVTFQAEGTVNITGFVSPWKPSRVQQEIQTGLGGRWFPLNPKSETTSEMLKAKSPSVGPSGLDKDVKFSSFHTRALLSLFYFMT</sequence>
<proteinExistence type="predicted"/>
<dbReference type="EMBL" id="HAEA01002253">
    <property type="protein sequence ID" value="SBQ30733.1"/>
    <property type="molecule type" value="Transcribed_RNA"/>
</dbReference>
<gene>
    <name evidence="1" type="primary">Nfu_g_1_015475</name>
</gene>
<accession>A0A1A8DBG7</accession>
<organism evidence="1">
    <name type="scientific">Nothobranchius kadleci</name>
    <name type="common">African annual killifish</name>
    <dbReference type="NCBI Taxonomy" id="1051664"/>
    <lineage>
        <taxon>Eukaryota</taxon>
        <taxon>Metazoa</taxon>
        <taxon>Chordata</taxon>
        <taxon>Craniata</taxon>
        <taxon>Vertebrata</taxon>
        <taxon>Euteleostomi</taxon>
        <taxon>Actinopterygii</taxon>
        <taxon>Neopterygii</taxon>
        <taxon>Teleostei</taxon>
        <taxon>Neoteleostei</taxon>
        <taxon>Acanthomorphata</taxon>
        <taxon>Ovalentaria</taxon>
        <taxon>Atherinomorphae</taxon>
        <taxon>Cyprinodontiformes</taxon>
        <taxon>Nothobranchiidae</taxon>
        <taxon>Nothobranchius</taxon>
    </lineage>
</organism>
<reference evidence="1" key="1">
    <citation type="submission" date="2016-05" db="EMBL/GenBank/DDBJ databases">
        <authorList>
            <person name="Lavstsen T."/>
            <person name="Jespersen J.S."/>
        </authorList>
    </citation>
    <scope>NUCLEOTIDE SEQUENCE</scope>
    <source>
        <tissue evidence="1">Brain</tissue>
    </source>
</reference>